<keyword evidence="2" id="KW-1185">Reference proteome</keyword>
<dbReference type="Proteomes" id="UP000503251">
    <property type="component" value="Chromosome"/>
</dbReference>
<protein>
    <submittedName>
        <fullName evidence="1">Uncharacterized protein</fullName>
    </submittedName>
</protein>
<name>A0ABX6NHM2_9BACT</name>
<gene>
    <name evidence="1" type="ORF">E8L03_14840</name>
</gene>
<reference evidence="1 2" key="1">
    <citation type="submission" date="2019-04" db="EMBL/GenBank/DDBJ databases">
        <title>Isolation and culture of sulfate reducing bacteria from the cold seep of the South China Sea.</title>
        <authorList>
            <person name="Sun C."/>
            <person name="Liu R."/>
        </authorList>
    </citation>
    <scope>NUCLEOTIDE SEQUENCE [LARGE SCALE GENOMIC DNA]</scope>
    <source>
        <strain evidence="1 2">CS1</strain>
    </source>
</reference>
<proteinExistence type="predicted"/>
<evidence type="ECO:0000313" key="1">
    <source>
        <dbReference type="EMBL" id="QJT10128.1"/>
    </source>
</evidence>
<evidence type="ECO:0000313" key="2">
    <source>
        <dbReference type="Proteomes" id="UP000503251"/>
    </source>
</evidence>
<sequence>MKPILFAILICILFSTNIAWCNENNLYLSREQVIGLVKEINLSVYNTVNNNCLTNEKELRDRIRFRLEEAGIKVHEDKFNYFPSPKGLDLGVLLFGSKEETCIASAITIARITNLMYPFPSHSIKSDNNQEVYIMIDGLVWEMEGVFSSQGNLDDAALRYINNVMDNFLADYYSAQKDERVKLSNDLVFEYYPIQFTDGKKRKKRTLTLTLDPHTALQNK</sequence>
<dbReference type="EMBL" id="CP039543">
    <property type="protein sequence ID" value="QJT10128.1"/>
    <property type="molecule type" value="Genomic_DNA"/>
</dbReference>
<accession>A0ABX6NHM2</accession>
<dbReference type="RefSeq" id="WP_171267758.1">
    <property type="nucleotide sequence ID" value="NZ_CP039543.1"/>
</dbReference>
<organism evidence="1 2">
    <name type="scientific">Oceanidesulfovibrio marinus</name>
    <dbReference type="NCBI Taxonomy" id="370038"/>
    <lineage>
        <taxon>Bacteria</taxon>
        <taxon>Pseudomonadati</taxon>
        <taxon>Thermodesulfobacteriota</taxon>
        <taxon>Desulfovibrionia</taxon>
        <taxon>Desulfovibrionales</taxon>
        <taxon>Desulfovibrionaceae</taxon>
        <taxon>Oceanidesulfovibrio</taxon>
    </lineage>
</organism>